<dbReference type="PANTHER" id="PTHR43034:SF2">
    <property type="entry name" value="ION-TRANSLOCATING OXIDOREDUCTASE COMPLEX SUBUNIT C"/>
    <property type="match status" value="1"/>
</dbReference>
<dbReference type="InterPro" id="IPR019554">
    <property type="entry name" value="Soluble_ligand-bd"/>
</dbReference>
<dbReference type="Pfam" id="PF13375">
    <property type="entry name" value="RnfC_N"/>
    <property type="match status" value="1"/>
</dbReference>
<dbReference type="InterPro" id="IPR011538">
    <property type="entry name" value="Nuo51_FMN-bd"/>
</dbReference>
<comment type="subunit">
    <text evidence="8">The complex is composed of six subunits: RnfA, RnfB, RnfC, RnfD, RnfE and RnfG.</text>
</comment>
<dbReference type="SUPFAM" id="SSF142019">
    <property type="entry name" value="Nqo1 FMN-binding domain-like"/>
    <property type="match status" value="1"/>
</dbReference>
<evidence type="ECO:0000256" key="8">
    <source>
        <dbReference type="HAMAP-Rule" id="MF_00461"/>
    </source>
</evidence>
<dbReference type="PANTHER" id="PTHR43034">
    <property type="entry name" value="ION-TRANSLOCATING OXIDOREDUCTASE COMPLEX SUBUNIT C"/>
    <property type="match status" value="1"/>
</dbReference>
<comment type="similarity">
    <text evidence="8">Belongs to the 4Fe4S bacterial-type ferredoxin family. RnfC subfamily.</text>
</comment>
<evidence type="ECO:0000313" key="12">
    <source>
        <dbReference type="Proteomes" id="UP001565220"/>
    </source>
</evidence>
<keyword evidence="3 8" id="KW-0479">Metal-binding</keyword>
<feature type="binding site" evidence="8">
    <location>
        <position position="368"/>
    </location>
    <ligand>
        <name>[4Fe-4S] cluster</name>
        <dbReference type="ChEBI" id="CHEBI:49883"/>
        <label>1</label>
    </ligand>
</feature>
<dbReference type="EC" id="7.-.-.-" evidence="8"/>
<evidence type="ECO:0000256" key="2">
    <source>
        <dbReference type="ARBA" id="ARBA00022485"/>
    </source>
</evidence>
<comment type="subcellular location">
    <subcellularLocation>
        <location evidence="8">Cell membrane</location>
        <topology evidence="8">Peripheral membrane protein</topology>
    </subcellularLocation>
</comment>
<dbReference type="SUPFAM" id="SSF46548">
    <property type="entry name" value="alpha-helical ferredoxin"/>
    <property type="match status" value="1"/>
</dbReference>
<evidence type="ECO:0000256" key="4">
    <source>
        <dbReference type="ARBA" id="ARBA00022737"/>
    </source>
</evidence>
<dbReference type="Proteomes" id="UP001565220">
    <property type="component" value="Unassembled WGS sequence"/>
</dbReference>
<keyword evidence="8" id="KW-1278">Translocase</keyword>
<keyword evidence="4 8" id="KW-0677">Repeat</keyword>
<keyword evidence="5 8" id="KW-0249">Electron transport</keyword>
<dbReference type="HAMAP" id="MF_00461">
    <property type="entry name" value="RsxC_RnfC"/>
    <property type="match status" value="1"/>
</dbReference>
<evidence type="ECO:0000256" key="6">
    <source>
        <dbReference type="ARBA" id="ARBA00023004"/>
    </source>
</evidence>
<keyword evidence="8" id="KW-0472">Membrane</keyword>
<dbReference type="PROSITE" id="PS51379">
    <property type="entry name" value="4FE4S_FER_2"/>
    <property type="match status" value="2"/>
</dbReference>
<keyword evidence="6 8" id="KW-0408">Iron</keyword>
<feature type="binding site" evidence="8">
    <location>
        <position position="411"/>
    </location>
    <ligand>
        <name>[4Fe-4S] cluster</name>
        <dbReference type="ChEBI" id="CHEBI:49883"/>
        <label>2</label>
    </ligand>
</feature>
<feature type="domain" description="4Fe-4S ferredoxin-type" evidence="10">
    <location>
        <begin position="353"/>
        <end position="386"/>
    </location>
</feature>
<evidence type="ECO:0000256" key="9">
    <source>
        <dbReference type="SAM" id="MobiDB-lite"/>
    </source>
</evidence>
<dbReference type="Pfam" id="PF10531">
    <property type="entry name" value="SLBB"/>
    <property type="match status" value="1"/>
</dbReference>
<keyword evidence="2 8" id="KW-0004">4Fe-4S</keyword>
<accession>A0ABV4DVI9</accession>
<dbReference type="InterPro" id="IPR026902">
    <property type="entry name" value="RnfC_N"/>
</dbReference>
<feature type="region of interest" description="Disordered" evidence="9">
    <location>
        <begin position="440"/>
        <end position="459"/>
    </location>
</feature>
<dbReference type="InterPro" id="IPR017896">
    <property type="entry name" value="4Fe4S_Fe-S-bd"/>
</dbReference>
<keyword evidence="8" id="KW-1003">Cell membrane</keyword>
<comment type="cofactor">
    <cofactor evidence="8">
        <name>[4Fe-4S] cluster</name>
        <dbReference type="ChEBI" id="CHEBI:49883"/>
    </cofactor>
    <text evidence="8">Binds 2 [4Fe-4S] clusters per subunit.</text>
</comment>
<feature type="binding site" evidence="8">
    <location>
        <position position="371"/>
    </location>
    <ligand>
        <name>[4Fe-4S] cluster</name>
        <dbReference type="ChEBI" id="CHEBI:49883"/>
        <label>1</label>
    </ligand>
</feature>
<keyword evidence="1 8" id="KW-0813">Transport</keyword>
<evidence type="ECO:0000256" key="5">
    <source>
        <dbReference type="ARBA" id="ARBA00022982"/>
    </source>
</evidence>
<evidence type="ECO:0000256" key="3">
    <source>
        <dbReference type="ARBA" id="ARBA00022723"/>
    </source>
</evidence>
<dbReference type="Pfam" id="PF01512">
    <property type="entry name" value="Complex1_51K"/>
    <property type="match status" value="1"/>
</dbReference>
<dbReference type="Gene3D" id="3.10.20.600">
    <property type="match status" value="1"/>
</dbReference>
<keyword evidence="7 8" id="KW-0411">Iron-sulfur</keyword>
<dbReference type="PROSITE" id="PS00198">
    <property type="entry name" value="4FE4S_FER_1"/>
    <property type="match status" value="1"/>
</dbReference>
<name>A0ABV4DVI9_9CLOT</name>
<feature type="binding site" evidence="8">
    <location>
        <position position="365"/>
    </location>
    <ligand>
        <name>[4Fe-4S] cluster</name>
        <dbReference type="ChEBI" id="CHEBI:49883"/>
        <label>1</label>
    </ligand>
</feature>
<dbReference type="RefSeq" id="WP_294183984.1">
    <property type="nucleotide sequence ID" value="NZ_JBGFFE010000001.1"/>
</dbReference>
<organism evidence="11 12">
    <name type="scientific">Clostridium lapidicellarium</name>
    <dbReference type="NCBI Taxonomy" id="3240931"/>
    <lineage>
        <taxon>Bacteria</taxon>
        <taxon>Bacillati</taxon>
        <taxon>Bacillota</taxon>
        <taxon>Clostridia</taxon>
        <taxon>Eubacteriales</taxon>
        <taxon>Clostridiaceae</taxon>
        <taxon>Clostridium</taxon>
    </lineage>
</organism>
<sequence>MLKSFRGGVHPDDSKRYTANKPIETVPVPDKVYIPVRQHIGAPTSPIVKKGDEVKKGQLIAKSDAFVSANVHSSISGKVVDIAEYPHPNFGKCLSIVIQNDGKDEWVEGIPVSRNWNDLSGKEIIGIIREAGIVGMGGATFPVHVKLSPPPNKKIDVFILNGAECEPYLTADYRAMLEYTDRIVSGVKIIMKVLNVEKGFVGIEDNKKDAIKNMEKAFEGTNVQVVGLPTKYPQGAEKMLIKVLTGREVPSGGLPMDVGAVVQNVGTCIAVSDAVEKGIPLIQRVTTVSGGAVKEPKNLLVRVGTTFKDVIDFCGGFKKTPIKVLSGGPMMGMAESNLDIPVIKGVSGILALTESDVNTGTESACIRCGRCIRACPMGLNPSMLSILGQNNLYQEAKEDYNLLDCVECGSCVYTCPAKRNIVQYIKYMKSQNAAAAAKEKAKAAAEKKEKEKEKEKVEK</sequence>
<feature type="binding site" evidence="8">
    <location>
        <position position="375"/>
    </location>
    <ligand>
        <name>[4Fe-4S] cluster</name>
        <dbReference type="ChEBI" id="CHEBI:49883"/>
        <label>2</label>
    </ligand>
</feature>
<protein>
    <recommendedName>
        <fullName evidence="8">Ion-translocating oxidoreductase complex subunit C</fullName>
        <ecNumber evidence="8">7.-.-.-</ecNumber>
    </recommendedName>
    <alternativeName>
        <fullName evidence="8">Rnf electron transport complex subunit C</fullName>
    </alternativeName>
</protein>
<dbReference type="NCBIfam" id="NF003454">
    <property type="entry name" value="PRK05035.1"/>
    <property type="match status" value="1"/>
</dbReference>
<reference evidence="11 12" key="1">
    <citation type="submission" date="2024-08" db="EMBL/GenBank/DDBJ databases">
        <title>Clostridium lapicellarii sp. nov., and Clostridium renhuaiense sp. nov., two species isolated from the mud in a fermentation cellar used for producing sauce-flavour Chinese liquors.</title>
        <authorList>
            <person name="Yang F."/>
            <person name="Wang H."/>
            <person name="Chen L.Q."/>
            <person name="Zhou N."/>
            <person name="Lu J.J."/>
            <person name="Pu X.X."/>
            <person name="Wan B."/>
            <person name="Wang L."/>
            <person name="Liu S.J."/>
        </authorList>
    </citation>
    <scope>NUCLEOTIDE SEQUENCE [LARGE SCALE GENOMIC DNA]</scope>
    <source>
        <strain evidence="11 12">MT-113</strain>
    </source>
</reference>
<keyword evidence="12" id="KW-1185">Reference proteome</keyword>
<feature type="domain" description="4Fe-4S ferredoxin-type" evidence="10">
    <location>
        <begin position="396"/>
        <end position="427"/>
    </location>
</feature>
<dbReference type="InterPro" id="IPR010208">
    <property type="entry name" value="Ion_transpt_RnfC/RsxC"/>
</dbReference>
<dbReference type="Pfam" id="PF13237">
    <property type="entry name" value="Fer4_10"/>
    <property type="match status" value="1"/>
</dbReference>
<dbReference type="NCBIfam" id="TIGR01945">
    <property type="entry name" value="rnfC"/>
    <property type="match status" value="1"/>
</dbReference>
<dbReference type="InterPro" id="IPR037225">
    <property type="entry name" value="Nuo51_FMN-bd_sf"/>
</dbReference>
<feature type="binding site" evidence="8">
    <location>
        <position position="415"/>
    </location>
    <ligand>
        <name>[4Fe-4S] cluster</name>
        <dbReference type="ChEBI" id="CHEBI:49883"/>
        <label>1</label>
    </ligand>
</feature>
<feature type="binding site" evidence="8">
    <location>
        <position position="405"/>
    </location>
    <ligand>
        <name>[4Fe-4S] cluster</name>
        <dbReference type="ChEBI" id="CHEBI:49883"/>
        <label>2</label>
    </ligand>
</feature>
<dbReference type="Gene3D" id="3.30.70.20">
    <property type="match status" value="1"/>
</dbReference>
<dbReference type="InterPro" id="IPR017900">
    <property type="entry name" value="4Fe4S_Fe_S_CS"/>
</dbReference>
<feature type="binding site" evidence="8">
    <location>
        <position position="408"/>
    </location>
    <ligand>
        <name>[4Fe-4S] cluster</name>
        <dbReference type="ChEBI" id="CHEBI:49883"/>
        <label>2</label>
    </ligand>
</feature>
<proteinExistence type="inferred from homology"/>
<gene>
    <name evidence="11" type="primary">rsxC</name>
    <name evidence="8" type="synonym">rnfC</name>
    <name evidence="11" type="ORF">AB8S09_01155</name>
</gene>
<evidence type="ECO:0000259" key="10">
    <source>
        <dbReference type="PROSITE" id="PS51379"/>
    </source>
</evidence>
<evidence type="ECO:0000313" key="11">
    <source>
        <dbReference type="EMBL" id="MEY8762256.1"/>
    </source>
</evidence>
<dbReference type="EMBL" id="JBGFFE010000001">
    <property type="protein sequence ID" value="MEY8762256.1"/>
    <property type="molecule type" value="Genomic_DNA"/>
</dbReference>
<evidence type="ECO:0000256" key="7">
    <source>
        <dbReference type="ARBA" id="ARBA00023014"/>
    </source>
</evidence>
<evidence type="ECO:0000256" key="1">
    <source>
        <dbReference type="ARBA" id="ARBA00022448"/>
    </source>
</evidence>
<comment type="function">
    <text evidence="8">Part of a membrane-bound complex that couples electron transfer with translocation of ions across the membrane.</text>
</comment>
<dbReference type="Gene3D" id="3.40.50.11540">
    <property type="entry name" value="NADH-ubiquinone oxidoreductase 51kDa subunit"/>
    <property type="match status" value="1"/>
</dbReference>
<comment type="caution">
    <text evidence="11">The sequence shown here is derived from an EMBL/GenBank/DDBJ whole genome shotgun (WGS) entry which is preliminary data.</text>
</comment>